<name>A0A1P8JS13_9BURK</name>
<dbReference type="SUPFAM" id="SSF54909">
    <property type="entry name" value="Dimeric alpha+beta barrel"/>
    <property type="match status" value="1"/>
</dbReference>
<dbReference type="EMBL" id="CP019236">
    <property type="protein sequence ID" value="APW36554.1"/>
    <property type="molecule type" value="Genomic_DNA"/>
</dbReference>
<proteinExistence type="inferred from homology"/>
<dbReference type="AlphaFoldDB" id="A0A1P8JS13"/>
<dbReference type="InterPro" id="IPR005545">
    <property type="entry name" value="YCII"/>
</dbReference>
<evidence type="ECO:0000256" key="2">
    <source>
        <dbReference type="SAM" id="MobiDB-lite"/>
    </source>
</evidence>
<dbReference type="RefSeq" id="WP_076197100.1">
    <property type="nucleotide sequence ID" value="NZ_CP019236.1"/>
</dbReference>
<dbReference type="PANTHER" id="PTHR35174:SF4">
    <property type="entry name" value="BLL7163 PROTEIN"/>
    <property type="match status" value="1"/>
</dbReference>
<reference evidence="4 5" key="1">
    <citation type="submission" date="2017-01" db="EMBL/GenBank/DDBJ databases">
        <authorList>
            <person name="Mah S.A."/>
            <person name="Swanson W.J."/>
            <person name="Moy G.W."/>
            <person name="Vacquier V.D."/>
        </authorList>
    </citation>
    <scope>NUCLEOTIDE SEQUENCE [LARGE SCALE GENOMIC DNA]</scope>
    <source>
        <strain evidence="4 5">DCY110</strain>
    </source>
</reference>
<evidence type="ECO:0000313" key="5">
    <source>
        <dbReference type="Proteomes" id="UP000186609"/>
    </source>
</evidence>
<feature type="domain" description="YCII-related" evidence="3">
    <location>
        <begin position="1"/>
        <end position="112"/>
    </location>
</feature>
<dbReference type="PANTHER" id="PTHR35174">
    <property type="entry name" value="BLL7171 PROTEIN-RELATED"/>
    <property type="match status" value="1"/>
</dbReference>
<evidence type="ECO:0000256" key="1">
    <source>
        <dbReference type="ARBA" id="ARBA00007689"/>
    </source>
</evidence>
<organism evidence="4 5">
    <name type="scientific">Rhodoferax koreensis</name>
    <dbReference type="NCBI Taxonomy" id="1842727"/>
    <lineage>
        <taxon>Bacteria</taxon>
        <taxon>Pseudomonadati</taxon>
        <taxon>Pseudomonadota</taxon>
        <taxon>Betaproteobacteria</taxon>
        <taxon>Burkholderiales</taxon>
        <taxon>Comamonadaceae</taxon>
        <taxon>Rhodoferax</taxon>
    </lineage>
</organism>
<feature type="region of interest" description="Disordered" evidence="2">
    <location>
        <begin position="118"/>
        <end position="140"/>
    </location>
</feature>
<comment type="similarity">
    <text evidence="1">Belongs to the YciI family.</text>
</comment>
<keyword evidence="5" id="KW-1185">Reference proteome</keyword>
<sequence length="140" mass="15790">MRFMIIVRSVPEFEAEPTPVPDEKLLAEMAAYHEALAKAGVLLDAAGLQPSRKGWRIRYDARGRSVTDGPYAESKELIAGYTLIQVRSREEALEWSRRYPNPVGEGRPAEIEVRQLYEMEDFPPARTTVTTDSPDQPARS</sequence>
<feature type="compositionally biased region" description="Polar residues" evidence="2">
    <location>
        <begin position="127"/>
        <end position="140"/>
    </location>
</feature>
<dbReference type="STRING" id="1842727.RD110_04475"/>
<dbReference type="Proteomes" id="UP000186609">
    <property type="component" value="Chromosome"/>
</dbReference>
<gene>
    <name evidence="4" type="ORF">RD110_04475</name>
</gene>
<accession>A0A1P8JS13</accession>
<evidence type="ECO:0000313" key="4">
    <source>
        <dbReference type="EMBL" id="APW36554.1"/>
    </source>
</evidence>
<dbReference type="OrthoDB" id="9807535at2"/>
<dbReference type="Pfam" id="PF03795">
    <property type="entry name" value="YCII"/>
    <property type="match status" value="1"/>
</dbReference>
<dbReference type="KEGG" id="rhy:RD110_04475"/>
<protein>
    <submittedName>
        <fullName evidence="4">Dehydrogenase</fullName>
    </submittedName>
</protein>
<dbReference type="Gene3D" id="3.30.70.1060">
    <property type="entry name" value="Dimeric alpha+beta barrel"/>
    <property type="match status" value="1"/>
</dbReference>
<evidence type="ECO:0000259" key="3">
    <source>
        <dbReference type="Pfam" id="PF03795"/>
    </source>
</evidence>
<dbReference type="InterPro" id="IPR011008">
    <property type="entry name" value="Dimeric_a/b-barrel"/>
</dbReference>